<dbReference type="EMBL" id="JAELXT010000021">
    <property type="protein sequence ID" value="MBJ6127200.1"/>
    <property type="molecule type" value="Genomic_DNA"/>
</dbReference>
<comment type="caution">
    <text evidence="2">The sequence shown here is derived from an EMBL/GenBank/DDBJ whole genome shotgun (WGS) entry which is preliminary data.</text>
</comment>
<gene>
    <name evidence="2" type="ORF">JAO75_17495</name>
</gene>
<feature type="region of interest" description="Disordered" evidence="1">
    <location>
        <begin position="162"/>
        <end position="184"/>
    </location>
</feature>
<evidence type="ECO:0000256" key="1">
    <source>
        <dbReference type="SAM" id="MobiDB-lite"/>
    </source>
</evidence>
<evidence type="ECO:0000313" key="2">
    <source>
        <dbReference type="EMBL" id="MBJ6127200.1"/>
    </source>
</evidence>
<sequence length="295" mass="32995">MNMVKLLAETGFSSGMLERPLYSPGLLLEDEDLTSGVSYTRRLTQMLFNALFGCGVICGLEVEAMPICKGRTLKVTVQKGLALDCMGNPIEVPSPQVLEYELDCDVPPKDVWVVACYNEKSCRPRELSCAYDGADDRAMTRYKQGFEIKLYGERPDDACHCDDAKPDRPKGPQGNKRCCPPEEETTADAAQEQADRMRYEMRAQSGLKDCYLDHMLGKCDCGCGCNCVVIGKFKIDRERDFGDVKFTPDYSPVRRIRPMLIGQFPDLRDKMSIPGNRPTDAPQPTPEVEHVEPEA</sequence>
<name>A0ABS0Y569_9HYPH</name>
<evidence type="ECO:0000313" key="3">
    <source>
        <dbReference type="Proteomes" id="UP000620670"/>
    </source>
</evidence>
<protein>
    <submittedName>
        <fullName evidence="2">Uncharacterized protein</fullName>
    </submittedName>
</protein>
<feature type="region of interest" description="Disordered" evidence="1">
    <location>
        <begin position="266"/>
        <end position="295"/>
    </location>
</feature>
<proteinExistence type="predicted"/>
<reference evidence="3" key="1">
    <citation type="submission" date="2020-12" db="EMBL/GenBank/DDBJ databases">
        <title>Hymenobacter sp.</title>
        <authorList>
            <person name="Kim M.K."/>
        </authorList>
    </citation>
    <scope>NUCLEOTIDE SEQUENCE [LARGE SCALE GENOMIC DNA]</scope>
    <source>
        <strain evidence="3">BT325</strain>
    </source>
</reference>
<organism evidence="2 3">
    <name type="scientific">Microvirga splendida</name>
    <dbReference type="NCBI Taxonomy" id="2795727"/>
    <lineage>
        <taxon>Bacteria</taxon>
        <taxon>Pseudomonadati</taxon>
        <taxon>Pseudomonadota</taxon>
        <taxon>Alphaproteobacteria</taxon>
        <taxon>Hyphomicrobiales</taxon>
        <taxon>Methylobacteriaceae</taxon>
        <taxon>Microvirga</taxon>
    </lineage>
</organism>
<dbReference type="Proteomes" id="UP000620670">
    <property type="component" value="Unassembled WGS sequence"/>
</dbReference>
<accession>A0ABS0Y569</accession>
<keyword evidence="3" id="KW-1185">Reference proteome</keyword>
<dbReference type="RefSeq" id="WP_199050428.1">
    <property type="nucleotide sequence ID" value="NZ_JAELXT010000021.1"/>
</dbReference>